<keyword evidence="1" id="KW-0812">Transmembrane</keyword>
<evidence type="ECO:0000256" key="1">
    <source>
        <dbReference type="SAM" id="Phobius"/>
    </source>
</evidence>
<comment type="caution">
    <text evidence="2">The sequence shown here is derived from an EMBL/GenBank/DDBJ whole genome shotgun (WGS) entry which is preliminary data.</text>
</comment>
<accession>A0A7X9E6Z4</accession>
<keyword evidence="1" id="KW-1133">Transmembrane helix</keyword>
<name>A0A7X9E6Z4_UNCKA</name>
<sequence>MKKFSFVDAGIIVICFLLAILLYGMMSLIINRQMWKPITYLWYSENQYSVEMGENFDEVNGMFGLPIVEAVSQGNQVISLRYLSTFTFRINNTKHTRVPGFVTVSFNASKNDKVTIVEGRAWISCLSEECSIKVQPTLLGWLILTIPAFSVFTCVTYKFLRTSSEK</sequence>
<reference evidence="2 3" key="1">
    <citation type="journal article" date="2020" name="Biotechnol. Biofuels">
        <title>New insights from the biogas microbiome by comprehensive genome-resolved metagenomics of nearly 1600 species originating from multiple anaerobic digesters.</title>
        <authorList>
            <person name="Campanaro S."/>
            <person name="Treu L."/>
            <person name="Rodriguez-R L.M."/>
            <person name="Kovalovszki A."/>
            <person name="Ziels R.M."/>
            <person name="Maus I."/>
            <person name="Zhu X."/>
            <person name="Kougias P.G."/>
            <person name="Basile A."/>
            <person name="Luo G."/>
            <person name="Schluter A."/>
            <person name="Konstantinidis K.T."/>
            <person name="Angelidaki I."/>
        </authorList>
    </citation>
    <scope>NUCLEOTIDE SEQUENCE [LARGE SCALE GENOMIC DNA]</scope>
    <source>
        <strain evidence="2">AS27yjCOA_202</strain>
    </source>
</reference>
<evidence type="ECO:0000313" key="2">
    <source>
        <dbReference type="EMBL" id="NMB91564.1"/>
    </source>
</evidence>
<organism evidence="2 3">
    <name type="scientific">candidate division WWE3 bacterium</name>
    <dbReference type="NCBI Taxonomy" id="2053526"/>
    <lineage>
        <taxon>Bacteria</taxon>
        <taxon>Katanobacteria</taxon>
    </lineage>
</organism>
<proteinExistence type="predicted"/>
<protein>
    <submittedName>
        <fullName evidence="2">Uncharacterized protein</fullName>
    </submittedName>
</protein>
<dbReference type="AlphaFoldDB" id="A0A7X9E6Z4"/>
<feature type="transmembrane region" description="Helical" evidence="1">
    <location>
        <begin position="6"/>
        <end position="30"/>
    </location>
</feature>
<feature type="transmembrane region" description="Helical" evidence="1">
    <location>
        <begin position="138"/>
        <end position="160"/>
    </location>
</feature>
<gene>
    <name evidence="2" type="ORF">GYA37_01800</name>
</gene>
<dbReference type="Proteomes" id="UP000590542">
    <property type="component" value="Unassembled WGS sequence"/>
</dbReference>
<dbReference type="EMBL" id="JAAZNV010000007">
    <property type="protein sequence ID" value="NMB91564.1"/>
    <property type="molecule type" value="Genomic_DNA"/>
</dbReference>
<keyword evidence="1" id="KW-0472">Membrane</keyword>
<evidence type="ECO:0000313" key="3">
    <source>
        <dbReference type="Proteomes" id="UP000590542"/>
    </source>
</evidence>